<dbReference type="InterPro" id="IPR003660">
    <property type="entry name" value="HAMP_dom"/>
</dbReference>
<keyword evidence="13" id="KW-0472">Membrane</keyword>
<dbReference type="Gene3D" id="6.10.340.10">
    <property type="match status" value="1"/>
</dbReference>
<dbReference type="InterPro" id="IPR036097">
    <property type="entry name" value="HisK_dim/P_sf"/>
</dbReference>
<evidence type="ECO:0000256" key="11">
    <source>
        <dbReference type="ARBA" id="ARBA00022989"/>
    </source>
</evidence>
<keyword evidence="8" id="KW-0547">Nucleotide-binding</keyword>
<proteinExistence type="predicted"/>
<evidence type="ECO:0000256" key="7">
    <source>
        <dbReference type="ARBA" id="ARBA00022692"/>
    </source>
</evidence>
<keyword evidence="9 15" id="KW-0418">Kinase</keyword>
<evidence type="ECO:0000256" key="5">
    <source>
        <dbReference type="ARBA" id="ARBA00022553"/>
    </source>
</evidence>
<dbReference type="CDD" id="cd00082">
    <property type="entry name" value="HisKA"/>
    <property type="match status" value="1"/>
</dbReference>
<keyword evidence="7 13" id="KW-0812">Transmembrane</keyword>
<evidence type="ECO:0000256" key="8">
    <source>
        <dbReference type="ARBA" id="ARBA00022741"/>
    </source>
</evidence>
<sequence length="407" mass="43717">MRNRIVAVLVAMVVGVVLLYGIPRAYLLADLVQDTERRETQRSADLVAVAVEERRSGGGEVDEDFLGSLLHGGESITLGQADGPEVRVGLPPTGDSAGDIVAVRALADGSELTLRRSEDLVGQRVSDALLPLILIGLALAVGAALVVRVLAERLSRPFRELAGVAEAIGQGRFDQTIPHYRVAEAEAIGDAMRRGISRLGELRRRERDIATNASHELRSPISALRMEIEDLASWPQTPPEVAAELTSYLPQLDRLSTAVRTYLDTAQQQRLTDVDVVDLPALVRDALTRWRPRVRAASGPALVLVDEPARPLHVCASGSAVAEILDRLLQDAVDRRPTHVLVEVDSQDGFGRVRLELEGEQAPAGSEARAAATLTAVGMGGRVSVVDGHTVVMLRRAGEDVQGENDS</sequence>
<evidence type="ECO:0000259" key="14">
    <source>
        <dbReference type="PROSITE" id="PS50885"/>
    </source>
</evidence>
<keyword evidence="10" id="KW-0067">ATP-binding</keyword>
<dbReference type="Pfam" id="PF00672">
    <property type="entry name" value="HAMP"/>
    <property type="match status" value="1"/>
</dbReference>
<evidence type="ECO:0000256" key="13">
    <source>
        <dbReference type="SAM" id="Phobius"/>
    </source>
</evidence>
<reference evidence="16" key="1">
    <citation type="journal article" date="2019" name="Int. J. Syst. Evol. Microbiol.">
        <title>The Global Catalogue of Microorganisms (GCM) 10K type strain sequencing project: providing services to taxonomists for standard genome sequencing and annotation.</title>
        <authorList>
            <consortium name="The Broad Institute Genomics Platform"/>
            <consortium name="The Broad Institute Genome Sequencing Center for Infectious Disease"/>
            <person name="Wu L."/>
            <person name="Ma J."/>
        </authorList>
    </citation>
    <scope>NUCLEOTIDE SEQUENCE [LARGE SCALE GENOMIC DNA]</scope>
    <source>
        <strain evidence="16">CGMCC 1.5362</strain>
    </source>
</reference>
<name>A0ABQ2FBW3_9MICO</name>
<dbReference type="SMART" id="SM00304">
    <property type="entry name" value="HAMP"/>
    <property type="match status" value="1"/>
</dbReference>
<dbReference type="SUPFAM" id="SSF47384">
    <property type="entry name" value="Homodimeric domain of signal transducing histidine kinase"/>
    <property type="match status" value="1"/>
</dbReference>
<evidence type="ECO:0000256" key="9">
    <source>
        <dbReference type="ARBA" id="ARBA00022777"/>
    </source>
</evidence>
<dbReference type="InterPro" id="IPR050980">
    <property type="entry name" value="2C_sensor_his_kinase"/>
</dbReference>
<dbReference type="PROSITE" id="PS50885">
    <property type="entry name" value="HAMP"/>
    <property type="match status" value="1"/>
</dbReference>
<comment type="subcellular location">
    <subcellularLocation>
        <location evidence="2">Cell membrane</location>
        <topology evidence="2">Multi-pass membrane protein</topology>
    </subcellularLocation>
</comment>
<keyword evidence="12" id="KW-0902">Two-component regulatory system</keyword>
<dbReference type="EMBL" id="BMLB01000006">
    <property type="protein sequence ID" value="GGK78386.1"/>
    <property type="molecule type" value="Genomic_DNA"/>
</dbReference>
<evidence type="ECO:0000313" key="15">
    <source>
        <dbReference type="EMBL" id="GGK78386.1"/>
    </source>
</evidence>
<dbReference type="PANTHER" id="PTHR44936">
    <property type="entry name" value="SENSOR PROTEIN CREC"/>
    <property type="match status" value="1"/>
</dbReference>
<accession>A0ABQ2FBW3</accession>
<evidence type="ECO:0000256" key="10">
    <source>
        <dbReference type="ARBA" id="ARBA00022840"/>
    </source>
</evidence>
<protein>
    <recommendedName>
        <fullName evidence="3">histidine kinase</fullName>
        <ecNumber evidence="3">2.7.13.3</ecNumber>
    </recommendedName>
</protein>
<evidence type="ECO:0000256" key="6">
    <source>
        <dbReference type="ARBA" id="ARBA00022679"/>
    </source>
</evidence>
<evidence type="ECO:0000256" key="1">
    <source>
        <dbReference type="ARBA" id="ARBA00000085"/>
    </source>
</evidence>
<dbReference type="Proteomes" id="UP000662111">
    <property type="component" value="Unassembled WGS sequence"/>
</dbReference>
<keyword evidence="11 13" id="KW-1133">Transmembrane helix</keyword>
<evidence type="ECO:0000256" key="3">
    <source>
        <dbReference type="ARBA" id="ARBA00012438"/>
    </source>
</evidence>
<keyword evidence="4" id="KW-1003">Cell membrane</keyword>
<dbReference type="PANTHER" id="PTHR44936:SF9">
    <property type="entry name" value="SENSOR PROTEIN CREC"/>
    <property type="match status" value="1"/>
</dbReference>
<keyword evidence="5" id="KW-0597">Phosphoprotein</keyword>
<evidence type="ECO:0000313" key="16">
    <source>
        <dbReference type="Proteomes" id="UP000662111"/>
    </source>
</evidence>
<dbReference type="GO" id="GO:0016301">
    <property type="term" value="F:kinase activity"/>
    <property type="evidence" value="ECO:0007669"/>
    <property type="project" value="UniProtKB-KW"/>
</dbReference>
<keyword evidence="6" id="KW-0808">Transferase</keyword>
<comment type="caution">
    <text evidence="15">The sequence shown here is derived from an EMBL/GenBank/DDBJ whole genome shotgun (WGS) entry which is preliminary data.</text>
</comment>
<dbReference type="RefSeq" id="WP_022922134.1">
    <property type="nucleotide sequence ID" value="NZ_BMLB01000006.1"/>
</dbReference>
<organism evidence="15 16">
    <name type="scientific">Ornithinimicrobium pekingense</name>
    <dbReference type="NCBI Taxonomy" id="384677"/>
    <lineage>
        <taxon>Bacteria</taxon>
        <taxon>Bacillati</taxon>
        <taxon>Actinomycetota</taxon>
        <taxon>Actinomycetes</taxon>
        <taxon>Micrococcales</taxon>
        <taxon>Ornithinimicrobiaceae</taxon>
        <taxon>Ornithinimicrobium</taxon>
    </lineage>
</organism>
<feature type="transmembrane region" description="Helical" evidence="13">
    <location>
        <begin position="5"/>
        <end position="22"/>
    </location>
</feature>
<comment type="catalytic activity">
    <reaction evidence="1">
        <text>ATP + protein L-histidine = ADP + protein N-phospho-L-histidine.</text>
        <dbReference type="EC" id="2.7.13.3"/>
    </reaction>
</comment>
<feature type="transmembrane region" description="Helical" evidence="13">
    <location>
        <begin position="128"/>
        <end position="151"/>
    </location>
</feature>
<evidence type="ECO:0000256" key="4">
    <source>
        <dbReference type="ARBA" id="ARBA00022475"/>
    </source>
</evidence>
<evidence type="ECO:0000256" key="2">
    <source>
        <dbReference type="ARBA" id="ARBA00004651"/>
    </source>
</evidence>
<feature type="domain" description="HAMP" evidence="14">
    <location>
        <begin position="152"/>
        <end position="204"/>
    </location>
</feature>
<dbReference type="Gene3D" id="1.10.287.130">
    <property type="match status" value="1"/>
</dbReference>
<dbReference type="InterPro" id="IPR003661">
    <property type="entry name" value="HisK_dim/P_dom"/>
</dbReference>
<evidence type="ECO:0000256" key="12">
    <source>
        <dbReference type="ARBA" id="ARBA00023012"/>
    </source>
</evidence>
<dbReference type="EC" id="2.7.13.3" evidence="3"/>
<gene>
    <name evidence="15" type="ORF">GCM10011509_28660</name>
</gene>
<keyword evidence="16" id="KW-1185">Reference proteome</keyword>